<dbReference type="Proteomes" id="UP001168877">
    <property type="component" value="Unassembled WGS sequence"/>
</dbReference>
<evidence type="ECO:0000313" key="1">
    <source>
        <dbReference type="EMBL" id="KAK0583685.1"/>
    </source>
</evidence>
<protein>
    <submittedName>
        <fullName evidence="1">Uncharacterized protein</fullName>
    </submittedName>
</protein>
<name>A0AA39S230_ACESA</name>
<comment type="caution">
    <text evidence="1">The sequence shown here is derived from an EMBL/GenBank/DDBJ whole genome shotgun (WGS) entry which is preliminary data.</text>
</comment>
<reference evidence="1" key="2">
    <citation type="submission" date="2023-06" db="EMBL/GenBank/DDBJ databases">
        <authorList>
            <person name="Swenson N.G."/>
            <person name="Wegrzyn J.L."/>
            <person name="Mcevoy S.L."/>
        </authorList>
    </citation>
    <scope>NUCLEOTIDE SEQUENCE</scope>
    <source>
        <strain evidence="1">NS2018</strain>
        <tissue evidence="1">Leaf</tissue>
    </source>
</reference>
<gene>
    <name evidence="1" type="ORF">LWI29_001467</name>
</gene>
<dbReference type="EMBL" id="JAUESC010000383">
    <property type="protein sequence ID" value="KAK0583685.1"/>
    <property type="molecule type" value="Genomic_DNA"/>
</dbReference>
<evidence type="ECO:0000313" key="2">
    <source>
        <dbReference type="Proteomes" id="UP001168877"/>
    </source>
</evidence>
<sequence>MCVWEMKAGGGRGVNAKKGVVRSVVNSVEKVHLGCNSFNERVVGSCVGKSGEPLVKGGVSKLGFQCNESIGRSVVKNNDRLASLEDVESKKTYGKSIRVFGSNDVLSGGVAFERGKGLLRSGLSLMGGDLGGPAIKLYNDLGGLEPFFEMGRMKTRNGARGCNFSGVEEELADRIAIGKEDDKG</sequence>
<accession>A0AA39S230</accession>
<keyword evidence="2" id="KW-1185">Reference proteome</keyword>
<proteinExistence type="predicted"/>
<organism evidence="1 2">
    <name type="scientific">Acer saccharum</name>
    <name type="common">Sugar maple</name>
    <dbReference type="NCBI Taxonomy" id="4024"/>
    <lineage>
        <taxon>Eukaryota</taxon>
        <taxon>Viridiplantae</taxon>
        <taxon>Streptophyta</taxon>
        <taxon>Embryophyta</taxon>
        <taxon>Tracheophyta</taxon>
        <taxon>Spermatophyta</taxon>
        <taxon>Magnoliopsida</taxon>
        <taxon>eudicotyledons</taxon>
        <taxon>Gunneridae</taxon>
        <taxon>Pentapetalae</taxon>
        <taxon>rosids</taxon>
        <taxon>malvids</taxon>
        <taxon>Sapindales</taxon>
        <taxon>Sapindaceae</taxon>
        <taxon>Hippocastanoideae</taxon>
        <taxon>Acereae</taxon>
        <taxon>Acer</taxon>
    </lineage>
</organism>
<dbReference type="AlphaFoldDB" id="A0AA39S230"/>
<reference evidence="1" key="1">
    <citation type="journal article" date="2022" name="Plant J.">
        <title>Strategies of tolerance reflected in two North American maple genomes.</title>
        <authorList>
            <person name="McEvoy S.L."/>
            <person name="Sezen U.U."/>
            <person name="Trouern-Trend A."/>
            <person name="McMahon S.M."/>
            <person name="Schaberg P.G."/>
            <person name="Yang J."/>
            <person name="Wegrzyn J.L."/>
            <person name="Swenson N.G."/>
        </authorList>
    </citation>
    <scope>NUCLEOTIDE SEQUENCE</scope>
    <source>
        <strain evidence="1">NS2018</strain>
    </source>
</reference>